<comment type="subcellular location">
    <subcellularLocation>
        <location evidence="1 6">Membrane</location>
        <topology evidence="1 6">Multi-pass membrane protein</topology>
    </subcellularLocation>
</comment>
<dbReference type="PANTHER" id="PTHR31218">
    <property type="entry name" value="WAT1-RELATED PROTEIN"/>
    <property type="match status" value="1"/>
</dbReference>
<comment type="similarity">
    <text evidence="2 6">Belongs to the drug/metabolite transporter (DMT) superfamily. Plant drug/metabolite exporter (P-DME) (TC 2.A.7.4) family.</text>
</comment>
<evidence type="ECO:0000256" key="5">
    <source>
        <dbReference type="ARBA" id="ARBA00023136"/>
    </source>
</evidence>
<dbReference type="Proteomes" id="UP000824890">
    <property type="component" value="Unassembled WGS sequence"/>
</dbReference>
<dbReference type="InterPro" id="IPR030184">
    <property type="entry name" value="WAT1-related"/>
</dbReference>
<keyword evidence="9" id="KW-1185">Reference proteome</keyword>
<keyword evidence="3 6" id="KW-0812">Transmembrane</keyword>
<evidence type="ECO:0000259" key="7">
    <source>
        <dbReference type="Pfam" id="PF00892"/>
    </source>
</evidence>
<dbReference type="InterPro" id="IPR000620">
    <property type="entry name" value="EamA_dom"/>
</dbReference>
<feature type="domain" description="EamA" evidence="7">
    <location>
        <begin position="44"/>
        <end position="184"/>
    </location>
</feature>
<evidence type="ECO:0000256" key="2">
    <source>
        <dbReference type="ARBA" id="ARBA00007635"/>
    </source>
</evidence>
<evidence type="ECO:0000256" key="3">
    <source>
        <dbReference type="ARBA" id="ARBA00022692"/>
    </source>
</evidence>
<feature type="transmembrane region" description="Helical" evidence="6">
    <location>
        <begin position="303"/>
        <end position="321"/>
    </location>
</feature>
<feature type="transmembrane region" description="Helical" evidence="6">
    <location>
        <begin position="263"/>
        <end position="283"/>
    </location>
</feature>
<keyword evidence="4 6" id="KW-1133">Transmembrane helix</keyword>
<name>A0ABQ8AXS6_BRANA</name>
<proteinExistence type="inferred from homology"/>
<accession>A0ABQ8AXS6</accession>
<reference evidence="8 9" key="1">
    <citation type="submission" date="2021-05" db="EMBL/GenBank/DDBJ databases">
        <title>Genome Assembly of Synthetic Allotetraploid Brassica napus Reveals Homoeologous Exchanges between Subgenomes.</title>
        <authorList>
            <person name="Davis J.T."/>
        </authorList>
    </citation>
    <scope>NUCLEOTIDE SEQUENCE [LARGE SCALE GENOMIC DNA]</scope>
    <source>
        <strain evidence="9">cv. Da-Ae</strain>
        <tissue evidence="8">Seedling</tissue>
    </source>
</reference>
<feature type="non-terminal residue" evidence="8">
    <location>
        <position position="1"/>
    </location>
</feature>
<feature type="transmembrane region" description="Helical" evidence="6">
    <location>
        <begin position="169"/>
        <end position="187"/>
    </location>
</feature>
<evidence type="ECO:0000313" key="8">
    <source>
        <dbReference type="EMBL" id="KAH0897299.1"/>
    </source>
</evidence>
<dbReference type="Pfam" id="PF00892">
    <property type="entry name" value="EamA"/>
    <property type="match status" value="1"/>
</dbReference>
<evidence type="ECO:0000256" key="1">
    <source>
        <dbReference type="ARBA" id="ARBA00004141"/>
    </source>
</evidence>
<evidence type="ECO:0000313" key="9">
    <source>
        <dbReference type="Proteomes" id="UP000824890"/>
    </source>
</evidence>
<feature type="transmembrane region" description="Helical" evidence="6">
    <location>
        <begin position="137"/>
        <end position="157"/>
    </location>
</feature>
<comment type="caution">
    <text evidence="8">The sequence shown here is derived from an EMBL/GenBank/DDBJ whole genome shotgun (WGS) entry which is preliminary data.</text>
</comment>
<gene>
    <name evidence="8" type="ORF">HID58_046867</name>
</gene>
<evidence type="ECO:0000256" key="6">
    <source>
        <dbReference type="RuleBase" id="RU363077"/>
    </source>
</evidence>
<feature type="transmembrane region" description="Helical" evidence="6">
    <location>
        <begin position="328"/>
        <end position="349"/>
    </location>
</feature>
<dbReference type="InterPro" id="IPR037185">
    <property type="entry name" value="EmrE-like"/>
</dbReference>
<feature type="transmembrane region" description="Helical" evidence="6">
    <location>
        <begin position="355"/>
        <end position="373"/>
    </location>
</feature>
<sequence>SVYLTLLRVLSILPLSLSHLLGGKVEETKQKMVRKICEMWREMKAITAMVVVQIATAVLNILFKLAVVDGMEPRVLVAYRLFFATLFMLPLSFIFQREKRPEFTWNLLLLALLSGLLGAVLPSIFTITGLALTSATFASAAAVLTPLITFVLAAFLRQSVRFGTREGKAKVFGTLFGVGGALIFIFYRGKDIHMWSTHIDLMNKSHDFSRDATSHHISILGALFVFGGNMSYAFWLLLQARFLISLLHIAMHVVKVSKQFGGAYWNATLMNLTGSVVAVIIALCWNCDLKEWKLGWNIRLFTIAYASIMMSGMVIAVNAWCVESRGPLFVSVFSPVALVVVALVGSFILNETLHVGSIIGTVIIVGGLYLVLWGKNKEMKSITPTSDYIETNKTTSKDISLKNLPTLSTNVP</sequence>
<protein>
    <recommendedName>
        <fullName evidence="6">WAT1-related protein</fullName>
    </recommendedName>
</protein>
<feature type="transmembrane region" description="Helical" evidence="6">
    <location>
        <begin position="75"/>
        <end position="95"/>
    </location>
</feature>
<dbReference type="EMBL" id="JAGKQM010000012">
    <property type="protein sequence ID" value="KAH0897299.1"/>
    <property type="molecule type" value="Genomic_DNA"/>
</dbReference>
<keyword evidence="5 6" id="KW-0472">Membrane</keyword>
<evidence type="ECO:0000256" key="4">
    <source>
        <dbReference type="ARBA" id="ARBA00022989"/>
    </source>
</evidence>
<organism evidence="8 9">
    <name type="scientific">Brassica napus</name>
    <name type="common">Rape</name>
    <dbReference type="NCBI Taxonomy" id="3708"/>
    <lineage>
        <taxon>Eukaryota</taxon>
        <taxon>Viridiplantae</taxon>
        <taxon>Streptophyta</taxon>
        <taxon>Embryophyta</taxon>
        <taxon>Tracheophyta</taxon>
        <taxon>Spermatophyta</taxon>
        <taxon>Magnoliopsida</taxon>
        <taxon>eudicotyledons</taxon>
        <taxon>Gunneridae</taxon>
        <taxon>Pentapetalae</taxon>
        <taxon>rosids</taxon>
        <taxon>malvids</taxon>
        <taxon>Brassicales</taxon>
        <taxon>Brassicaceae</taxon>
        <taxon>Brassiceae</taxon>
        <taxon>Brassica</taxon>
    </lineage>
</organism>
<feature type="transmembrane region" description="Helical" evidence="6">
    <location>
        <begin position="6"/>
        <end position="25"/>
    </location>
</feature>
<dbReference type="SUPFAM" id="SSF103481">
    <property type="entry name" value="Multidrug resistance efflux transporter EmrE"/>
    <property type="match status" value="2"/>
</dbReference>
<feature type="transmembrane region" description="Helical" evidence="6">
    <location>
        <begin position="45"/>
        <end position="63"/>
    </location>
</feature>
<feature type="transmembrane region" description="Helical" evidence="6">
    <location>
        <begin position="107"/>
        <end position="131"/>
    </location>
</feature>